<dbReference type="AlphaFoldDB" id="A0A840V6Z3"/>
<name>A0A840V6Z3_9BACT</name>
<dbReference type="EMBL" id="JACHFD010000006">
    <property type="protein sequence ID" value="MBB5351374.1"/>
    <property type="molecule type" value="Genomic_DNA"/>
</dbReference>
<keyword evidence="2" id="KW-1185">Reference proteome</keyword>
<organism evidence="1 2">
    <name type="scientific">Haloferula luteola</name>
    <dbReference type="NCBI Taxonomy" id="595692"/>
    <lineage>
        <taxon>Bacteria</taxon>
        <taxon>Pseudomonadati</taxon>
        <taxon>Verrucomicrobiota</taxon>
        <taxon>Verrucomicrobiia</taxon>
        <taxon>Verrucomicrobiales</taxon>
        <taxon>Verrucomicrobiaceae</taxon>
        <taxon>Haloferula</taxon>
    </lineage>
</organism>
<evidence type="ECO:0000313" key="1">
    <source>
        <dbReference type="EMBL" id="MBB5351374.1"/>
    </source>
</evidence>
<evidence type="ECO:0000313" key="2">
    <source>
        <dbReference type="Proteomes" id="UP000557717"/>
    </source>
</evidence>
<protein>
    <submittedName>
        <fullName evidence="1">Uncharacterized protein</fullName>
    </submittedName>
</protein>
<comment type="caution">
    <text evidence="1">The sequence shown here is derived from an EMBL/GenBank/DDBJ whole genome shotgun (WGS) entry which is preliminary data.</text>
</comment>
<gene>
    <name evidence="1" type="ORF">HNR46_001610</name>
</gene>
<reference evidence="1 2" key="1">
    <citation type="submission" date="2020-08" db="EMBL/GenBank/DDBJ databases">
        <title>Genomic Encyclopedia of Type Strains, Phase IV (KMG-IV): sequencing the most valuable type-strain genomes for metagenomic binning, comparative biology and taxonomic classification.</title>
        <authorList>
            <person name="Goeker M."/>
        </authorList>
    </citation>
    <scope>NUCLEOTIDE SEQUENCE [LARGE SCALE GENOMIC DNA]</scope>
    <source>
        <strain evidence="1 2">YC6886</strain>
    </source>
</reference>
<accession>A0A840V6Z3</accession>
<sequence length="167" mass="19672">MSDQLNLDLEGNDFETRLRFQWSENARRQREFWTPERLCLSWMQGTTPNDSDMRWWVAQPAYRRRYWLDLHQRAKQQAAQSRRAIAPFHIFEAEVFENAAIIERQDEALTVRFLDWIREDFKAGRSCSIDVSTASPGQRHRSQACLDEAIRRAGIPAECLGVERRSA</sequence>
<dbReference type="Proteomes" id="UP000557717">
    <property type="component" value="Unassembled WGS sequence"/>
</dbReference>
<proteinExistence type="predicted"/>
<dbReference type="RefSeq" id="WP_184017479.1">
    <property type="nucleotide sequence ID" value="NZ_JACHFD010000006.1"/>
</dbReference>